<proteinExistence type="predicted"/>
<evidence type="ECO:0000313" key="3">
    <source>
        <dbReference type="Proteomes" id="UP000242877"/>
    </source>
</evidence>
<protein>
    <submittedName>
        <fullName evidence="2">Uncharacterized protein</fullName>
    </submittedName>
</protein>
<evidence type="ECO:0000256" key="1">
    <source>
        <dbReference type="SAM" id="MobiDB-lite"/>
    </source>
</evidence>
<feature type="region of interest" description="Disordered" evidence="1">
    <location>
        <begin position="53"/>
        <end position="76"/>
    </location>
</feature>
<feature type="region of interest" description="Disordered" evidence="1">
    <location>
        <begin position="867"/>
        <end position="954"/>
    </location>
</feature>
<feature type="compositionally biased region" description="Polar residues" evidence="1">
    <location>
        <begin position="308"/>
        <end position="317"/>
    </location>
</feature>
<dbReference type="EMBL" id="AZGZ01000001">
    <property type="protein sequence ID" value="KZZ97791.1"/>
    <property type="molecule type" value="Genomic_DNA"/>
</dbReference>
<organism evidence="2 3">
    <name type="scientific">Ascosphaera apis ARSEF 7405</name>
    <dbReference type="NCBI Taxonomy" id="392613"/>
    <lineage>
        <taxon>Eukaryota</taxon>
        <taxon>Fungi</taxon>
        <taxon>Dikarya</taxon>
        <taxon>Ascomycota</taxon>
        <taxon>Pezizomycotina</taxon>
        <taxon>Eurotiomycetes</taxon>
        <taxon>Eurotiomycetidae</taxon>
        <taxon>Onygenales</taxon>
        <taxon>Ascosphaeraceae</taxon>
        <taxon>Ascosphaera</taxon>
    </lineage>
</organism>
<feature type="compositionally biased region" description="Basic and acidic residues" evidence="1">
    <location>
        <begin position="893"/>
        <end position="905"/>
    </location>
</feature>
<feature type="compositionally biased region" description="Basic and acidic residues" evidence="1">
    <location>
        <begin position="158"/>
        <end position="175"/>
    </location>
</feature>
<feature type="compositionally biased region" description="Basic and acidic residues" evidence="1">
    <location>
        <begin position="473"/>
        <end position="484"/>
    </location>
</feature>
<evidence type="ECO:0000313" key="2">
    <source>
        <dbReference type="EMBL" id="KZZ97791.1"/>
    </source>
</evidence>
<dbReference type="AlphaFoldDB" id="A0A168DIV7"/>
<gene>
    <name evidence="2" type="ORF">AAP_00052</name>
</gene>
<feature type="compositionally biased region" description="Acidic residues" evidence="1">
    <location>
        <begin position="942"/>
        <end position="954"/>
    </location>
</feature>
<feature type="region of interest" description="Disordered" evidence="1">
    <location>
        <begin position="308"/>
        <end position="496"/>
    </location>
</feature>
<accession>A0A168DIV7</accession>
<feature type="compositionally biased region" description="Basic and acidic residues" evidence="1">
    <location>
        <begin position="558"/>
        <end position="567"/>
    </location>
</feature>
<dbReference type="OrthoDB" id="4510631at2759"/>
<feature type="region of interest" description="Disordered" evidence="1">
    <location>
        <begin position="133"/>
        <end position="287"/>
    </location>
</feature>
<feature type="compositionally biased region" description="Polar residues" evidence="1">
    <location>
        <begin position="430"/>
        <end position="442"/>
    </location>
</feature>
<feature type="compositionally biased region" description="Polar residues" evidence="1">
    <location>
        <begin position="345"/>
        <end position="369"/>
    </location>
</feature>
<comment type="caution">
    <text evidence="2">The sequence shown here is derived from an EMBL/GenBank/DDBJ whole genome shotgun (WGS) entry which is preliminary data.</text>
</comment>
<reference evidence="2 3" key="1">
    <citation type="journal article" date="2016" name="Genome Biol. Evol.">
        <title>Divergent and convergent evolution of fungal pathogenicity.</title>
        <authorList>
            <person name="Shang Y."/>
            <person name="Xiao G."/>
            <person name="Zheng P."/>
            <person name="Cen K."/>
            <person name="Zhan S."/>
            <person name="Wang C."/>
        </authorList>
    </citation>
    <scope>NUCLEOTIDE SEQUENCE [LARGE SCALE GENOMIC DNA]</scope>
    <source>
        <strain evidence="2 3">ARSEF 7405</strain>
    </source>
</reference>
<feature type="compositionally biased region" description="Low complexity" evidence="1">
    <location>
        <begin position="867"/>
        <end position="876"/>
    </location>
</feature>
<feature type="compositionally biased region" description="Basic and acidic residues" evidence="1">
    <location>
        <begin position="255"/>
        <end position="287"/>
    </location>
</feature>
<name>A0A168DIV7_9EURO</name>
<dbReference type="Proteomes" id="UP000242877">
    <property type="component" value="Unassembled WGS sequence"/>
</dbReference>
<feature type="region of interest" description="Disordered" evidence="1">
    <location>
        <begin position="525"/>
        <end position="571"/>
    </location>
</feature>
<keyword evidence="3" id="KW-1185">Reference proteome</keyword>
<feature type="compositionally biased region" description="Polar residues" evidence="1">
    <location>
        <begin position="532"/>
        <end position="543"/>
    </location>
</feature>
<sequence>MSAGAQRTRSIDQPRSEQLAKQIWDYYITNRRYATLLAPKTIALVGQILGKDVAGGTPQSPVKEQRRTRSSGTVQNKWPSEWELHKSHLAAAVRELHQGYGSLGQEPGYSEMVTRLSRKTFWGWPPLGPKSLREGHPLAPIPEDNAEPVPSPTTTVASREDLAERDNDPVAREQSVDEEVTPKAAQRGVETQTLTTERGEGKGQTQLIPSSPPDQSSPPLRSSPLEDLPQRRNWQGQRKEGGPRGRRANASEPPDFPRRFPTEERGRTRDIRPTQSDRNEQSRARAAWEHAASFAKGALVTGVSSFVGWNQPAGQRTLTDREETPAISPRTAPPQDVCRRDSLEQADQTQTPVTVGSFPVQQTLANQLSRKAKQEAILTPETSKKMGRDLAPPPLNPGPRFTTRVDGPEDSLTSDRRLRSLHLPQRLAPSEQTPPDEQSVNTERGEDPINAPRPVPEFFADYHITQHPNMNEDTNRNKGKEREQQPIAGPSTDNSTMEDRLTQAMAALINQQFNQLNSRLVALEGRPAPNEPASSSPRRQTNGPPRHTARGQAVIPTTERRETRSTTEEPELPTVLVPIDRSRYRGWKTKDVGFFYPNAPTSMGKGDRVRERGSTYYRMVTTFTRRVRTYAKLHPASPLRENLDGLLEGVAQEWWCDAVEEEDQVYYMTEPDGIEAWLKRLEDHFAPSPEDAEAHLASLSYSPADARHDRSVEEYLASVRAACRAFNEDTTENDVVYRAWKQLHPRLRRKVDRPERGTSMAEFRSLLLRKQTTWKSLPLKAGDDPDDRYALVTTSTMPTRRGEQNGWKYNTPFGRPEGAVSSSAGNSAPMAVAPAPAAVPGATGFDPAVFSQQLHALLQSLGQSAQGQVAGSSAPSHMEGVRKTGASPAVRSENTHDTRRFDKGAGFRQQYQQDPARRTRYANITLGEPEYEEPADQKEESSSEEELEEPAVQQ</sequence>
<dbReference type="VEuPathDB" id="FungiDB:AAP_00052"/>